<accession>A0A0C3BE54</accession>
<proteinExistence type="predicted"/>
<keyword evidence="2" id="KW-0812">Transmembrane</keyword>
<protein>
    <submittedName>
        <fullName evidence="3">Uncharacterized protein</fullName>
    </submittedName>
</protein>
<feature type="transmembrane region" description="Helical" evidence="2">
    <location>
        <begin position="189"/>
        <end position="212"/>
    </location>
</feature>
<dbReference type="AlphaFoldDB" id="A0A0C3BE54"/>
<organism evidence="3 4">
    <name type="scientific">Piloderma croceum (strain F 1598)</name>
    <dbReference type="NCBI Taxonomy" id="765440"/>
    <lineage>
        <taxon>Eukaryota</taxon>
        <taxon>Fungi</taxon>
        <taxon>Dikarya</taxon>
        <taxon>Basidiomycota</taxon>
        <taxon>Agaricomycotina</taxon>
        <taxon>Agaricomycetes</taxon>
        <taxon>Agaricomycetidae</taxon>
        <taxon>Atheliales</taxon>
        <taxon>Atheliaceae</taxon>
        <taxon>Piloderma</taxon>
    </lineage>
</organism>
<gene>
    <name evidence="3" type="ORF">PILCRDRAFT_827125</name>
</gene>
<keyword evidence="2" id="KW-1133">Transmembrane helix</keyword>
<evidence type="ECO:0000256" key="1">
    <source>
        <dbReference type="SAM" id="MobiDB-lite"/>
    </source>
</evidence>
<dbReference type="InParanoid" id="A0A0C3BE54"/>
<name>A0A0C3BE54_PILCF</name>
<sequence>MADLLQETRSLEVQGLLDASIIPAASIDCLVTAAQQTFQLVEPWYQAKPASEHAVVMDIIVRIRDHTVVYFDAIDMSIRNSMEGVAFAEDALALCDFLSQSRPLDLVHFIDDMIEIAGKAHMSAQDTVDKFRSARQGLVQVTSTMSQCIDTLQKEILYAGKSKRKYDRIARVAEEAANLAMQAGPLSGLIGSGVPILGIILPIVLPLVALAAKSGQKRCQYKSEARATQELSGQEALSQLHGVNTALNGLLEHVTAFASWWSNIVGRLVTLKNNVTQPGFLRLETGRVTLIKERWVVVGNQYRGYAREISKLQDFYPEMLRREIITTTINFLPSEQAAGTAEGVPSSSQINLALTISSLAEHVKSCQISYCNLQDASVNIKPKYAARFREGLDNIRVHIIASWRDLGSYLHDVLSVGDEIRLCSLDVDSKSLKDFHQVAWIIAKVMNMAQKLSDANSTSQETVNRHKASITKLLLSDSSSRRGKVGSLVTGHFRSTSQPAFDDKSDSRSQSSGPNRKSDCRRDAESLTSLEQSLREIGSRLDDMVKFWGNRHAVFHSFVYAMDQCATNQPIEHSWVADRESIVSSITSTIMSCDTLEAVSLDSPLVKRSHGDQLIVISR</sequence>
<evidence type="ECO:0000256" key="2">
    <source>
        <dbReference type="SAM" id="Phobius"/>
    </source>
</evidence>
<feature type="region of interest" description="Disordered" evidence="1">
    <location>
        <begin position="494"/>
        <end position="524"/>
    </location>
</feature>
<reference evidence="4" key="2">
    <citation type="submission" date="2015-01" db="EMBL/GenBank/DDBJ databases">
        <title>Evolutionary Origins and Diversification of the Mycorrhizal Mutualists.</title>
        <authorList>
            <consortium name="DOE Joint Genome Institute"/>
            <consortium name="Mycorrhizal Genomics Consortium"/>
            <person name="Kohler A."/>
            <person name="Kuo A."/>
            <person name="Nagy L.G."/>
            <person name="Floudas D."/>
            <person name="Copeland A."/>
            <person name="Barry K.W."/>
            <person name="Cichocki N."/>
            <person name="Veneault-Fourrey C."/>
            <person name="LaButti K."/>
            <person name="Lindquist E.A."/>
            <person name="Lipzen A."/>
            <person name="Lundell T."/>
            <person name="Morin E."/>
            <person name="Murat C."/>
            <person name="Riley R."/>
            <person name="Ohm R."/>
            <person name="Sun H."/>
            <person name="Tunlid A."/>
            <person name="Henrissat B."/>
            <person name="Grigoriev I.V."/>
            <person name="Hibbett D.S."/>
            <person name="Martin F."/>
        </authorList>
    </citation>
    <scope>NUCLEOTIDE SEQUENCE [LARGE SCALE GENOMIC DNA]</scope>
    <source>
        <strain evidence="4">F 1598</strain>
    </source>
</reference>
<evidence type="ECO:0000313" key="4">
    <source>
        <dbReference type="Proteomes" id="UP000054166"/>
    </source>
</evidence>
<dbReference type="HOGENOM" id="CLU_441531_0_0_1"/>
<keyword evidence="4" id="KW-1185">Reference proteome</keyword>
<dbReference type="Proteomes" id="UP000054166">
    <property type="component" value="Unassembled WGS sequence"/>
</dbReference>
<dbReference type="EMBL" id="KN833045">
    <property type="protein sequence ID" value="KIM75572.1"/>
    <property type="molecule type" value="Genomic_DNA"/>
</dbReference>
<reference evidence="3 4" key="1">
    <citation type="submission" date="2014-04" db="EMBL/GenBank/DDBJ databases">
        <authorList>
            <consortium name="DOE Joint Genome Institute"/>
            <person name="Kuo A."/>
            <person name="Tarkka M."/>
            <person name="Buscot F."/>
            <person name="Kohler A."/>
            <person name="Nagy L.G."/>
            <person name="Floudas D."/>
            <person name="Copeland A."/>
            <person name="Barry K.W."/>
            <person name="Cichocki N."/>
            <person name="Veneault-Fourrey C."/>
            <person name="LaButti K."/>
            <person name="Lindquist E.A."/>
            <person name="Lipzen A."/>
            <person name="Lundell T."/>
            <person name="Morin E."/>
            <person name="Murat C."/>
            <person name="Sun H."/>
            <person name="Tunlid A."/>
            <person name="Henrissat B."/>
            <person name="Grigoriev I.V."/>
            <person name="Hibbett D.S."/>
            <person name="Martin F."/>
            <person name="Nordberg H.P."/>
            <person name="Cantor M.N."/>
            <person name="Hua S.X."/>
        </authorList>
    </citation>
    <scope>NUCLEOTIDE SEQUENCE [LARGE SCALE GENOMIC DNA]</scope>
    <source>
        <strain evidence="3 4">F 1598</strain>
    </source>
</reference>
<evidence type="ECO:0000313" key="3">
    <source>
        <dbReference type="EMBL" id="KIM75572.1"/>
    </source>
</evidence>
<dbReference type="OrthoDB" id="2966098at2759"/>
<keyword evidence="2" id="KW-0472">Membrane</keyword>